<dbReference type="InterPro" id="IPR015421">
    <property type="entry name" value="PyrdxlP-dep_Trfase_major"/>
</dbReference>
<dbReference type="PATRIC" id="fig|1618747.3.peg.124"/>
<accession>A0A0G1FCM1</accession>
<dbReference type="PROSITE" id="PS00595">
    <property type="entry name" value="AA_TRANSFER_CLASS_5"/>
    <property type="match status" value="1"/>
</dbReference>
<dbReference type="InterPro" id="IPR020578">
    <property type="entry name" value="Aminotrans_V_PyrdxlP_BS"/>
</dbReference>
<dbReference type="GO" id="GO:0006534">
    <property type="term" value="P:cysteine metabolic process"/>
    <property type="evidence" value="ECO:0007669"/>
    <property type="project" value="InterPro"/>
</dbReference>
<evidence type="ECO:0000256" key="1">
    <source>
        <dbReference type="ARBA" id="ARBA00001933"/>
    </source>
</evidence>
<dbReference type="InterPro" id="IPR015422">
    <property type="entry name" value="PyrdxlP-dep_Trfase_small"/>
</dbReference>
<evidence type="ECO:0000313" key="10">
    <source>
        <dbReference type="Proteomes" id="UP000034751"/>
    </source>
</evidence>
<dbReference type="InterPro" id="IPR016454">
    <property type="entry name" value="Cysteine_dSase"/>
</dbReference>
<protein>
    <recommendedName>
        <fullName evidence="3">cysteine desulfurase</fullName>
        <ecNumber evidence="3">2.8.1.7</ecNumber>
    </recommendedName>
</protein>
<evidence type="ECO:0000256" key="6">
    <source>
        <dbReference type="ARBA" id="ARBA00050776"/>
    </source>
</evidence>
<dbReference type="PANTHER" id="PTHR43586:SF8">
    <property type="entry name" value="CYSTEINE DESULFURASE 1, CHLOROPLASTIC"/>
    <property type="match status" value="1"/>
</dbReference>
<comment type="cofactor">
    <cofactor evidence="1 7">
        <name>pyridoxal 5'-phosphate</name>
        <dbReference type="ChEBI" id="CHEBI:597326"/>
    </cofactor>
</comment>
<sequence>MLNVEKIRADFDVLNPESPAKAPVYLDSACMSLKPRQVVEAMNDYYANYPACAGRSSHKLGDKVTKKVKKARELVTEFINAKSDDEIIFTRNTTEGINLLANSLGLQKGDIVLISDKEHNSNLVPWLRLRDKIGIVVRICPTNEDGTFNLDNFSQLVSGAKLVSVVHTSNLDGVTNPAKEIIKIAHQAGALVALDAAQSIPHKKVDVRDLDVDFLAFSGHKMLGPTGTGVFYGKLELLEKLSPFLVGGDTVESTSYDSYKMLPAPEKFEAGLQDYAGIIGLGEAVKYLSQFDFKYIAEHEFKLNAYITNELQKIPKIKIIGPEDPKLRSGIVNFYIDGTDMHKFAVMLDEMAGIEIRSGRHCVHSWFENKKIYNSARVSLYLYNMMEDAETFITNLKKILEIL</sequence>
<evidence type="ECO:0000259" key="8">
    <source>
        <dbReference type="Pfam" id="PF00266"/>
    </source>
</evidence>
<keyword evidence="5" id="KW-0663">Pyridoxal phosphate</keyword>
<organism evidence="9 10">
    <name type="scientific">Candidatus Nomurabacteria bacterium GW2011_GWB1_43_7</name>
    <dbReference type="NCBI Taxonomy" id="1618747"/>
    <lineage>
        <taxon>Bacteria</taxon>
        <taxon>Candidatus Nomuraibacteriota</taxon>
    </lineage>
</organism>
<dbReference type="Gene3D" id="3.40.640.10">
    <property type="entry name" value="Type I PLP-dependent aspartate aminotransferase-like (Major domain)"/>
    <property type="match status" value="1"/>
</dbReference>
<evidence type="ECO:0000256" key="5">
    <source>
        <dbReference type="ARBA" id="ARBA00022898"/>
    </source>
</evidence>
<dbReference type="GO" id="GO:0030170">
    <property type="term" value="F:pyridoxal phosphate binding"/>
    <property type="evidence" value="ECO:0007669"/>
    <property type="project" value="InterPro"/>
</dbReference>
<evidence type="ECO:0000256" key="3">
    <source>
        <dbReference type="ARBA" id="ARBA00012239"/>
    </source>
</evidence>
<evidence type="ECO:0000256" key="2">
    <source>
        <dbReference type="ARBA" id="ARBA00010447"/>
    </source>
</evidence>
<dbReference type="InterPro" id="IPR015424">
    <property type="entry name" value="PyrdxlP-dep_Trfase"/>
</dbReference>
<dbReference type="AlphaFoldDB" id="A0A0G1FCM1"/>
<keyword evidence="4" id="KW-0808">Transferase</keyword>
<proteinExistence type="inferred from homology"/>
<dbReference type="EMBL" id="LCGS01000004">
    <property type="protein sequence ID" value="KKT19828.1"/>
    <property type="molecule type" value="Genomic_DNA"/>
</dbReference>
<gene>
    <name evidence="9" type="ORF">UW02_C0004G0005</name>
</gene>
<dbReference type="CDD" id="cd06453">
    <property type="entry name" value="SufS_like"/>
    <property type="match status" value="1"/>
</dbReference>
<dbReference type="InterPro" id="IPR010970">
    <property type="entry name" value="Cys_dSase_SufS"/>
</dbReference>
<dbReference type="PANTHER" id="PTHR43586">
    <property type="entry name" value="CYSTEINE DESULFURASE"/>
    <property type="match status" value="1"/>
</dbReference>
<dbReference type="SUPFAM" id="SSF53383">
    <property type="entry name" value="PLP-dependent transferases"/>
    <property type="match status" value="1"/>
</dbReference>
<reference evidence="9 10" key="1">
    <citation type="journal article" date="2015" name="Nature">
        <title>rRNA introns, odd ribosomes, and small enigmatic genomes across a large radiation of phyla.</title>
        <authorList>
            <person name="Brown C.T."/>
            <person name="Hug L.A."/>
            <person name="Thomas B.C."/>
            <person name="Sharon I."/>
            <person name="Castelle C.J."/>
            <person name="Singh A."/>
            <person name="Wilkins M.J."/>
            <person name="Williams K.H."/>
            <person name="Banfield J.F."/>
        </authorList>
    </citation>
    <scope>NUCLEOTIDE SEQUENCE [LARGE SCALE GENOMIC DNA]</scope>
</reference>
<dbReference type="GO" id="GO:0031071">
    <property type="term" value="F:cysteine desulfurase activity"/>
    <property type="evidence" value="ECO:0007669"/>
    <property type="project" value="UniProtKB-EC"/>
</dbReference>
<dbReference type="STRING" id="1618747.UW02_C0004G0005"/>
<evidence type="ECO:0000313" key="9">
    <source>
        <dbReference type="EMBL" id="KKT19828.1"/>
    </source>
</evidence>
<dbReference type="PIRSF" id="PIRSF005572">
    <property type="entry name" value="NifS"/>
    <property type="match status" value="1"/>
</dbReference>
<comment type="similarity">
    <text evidence="2">Belongs to the class-V pyridoxal-phosphate-dependent aminotransferase family. Csd subfamily.</text>
</comment>
<dbReference type="Proteomes" id="UP000034751">
    <property type="component" value="Unassembled WGS sequence"/>
</dbReference>
<comment type="caution">
    <text evidence="9">The sequence shown here is derived from an EMBL/GenBank/DDBJ whole genome shotgun (WGS) entry which is preliminary data.</text>
</comment>
<dbReference type="Pfam" id="PF00266">
    <property type="entry name" value="Aminotran_5"/>
    <property type="match status" value="1"/>
</dbReference>
<comment type="catalytic activity">
    <reaction evidence="6">
        <text>(sulfur carrier)-H + L-cysteine = (sulfur carrier)-SH + L-alanine</text>
        <dbReference type="Rhea" id="RHEA:43892"/>
        <dbReference type="Rhea" id="RHEA-COMP:14737"/>
        <dbReference type="Rhea" id="RHEA-COMP:14739"/>
        <dbReference type="ChEBI" id="CHEBI:29917"/>
        <dbReference type="ChEBI" id="CHEBI:35235"/>
        <dbReference type="ChEBI" id="CHEBI:57972"/>
        <dbReference type="ChEBI" id="CHEBI:64428"/>
        <dbReference type="EC" id="2.8.1.7"/>
    </reaction>
</comment>
<feature type="domain" description="Aminotransferase class V" evidence="8">
    <location>
        <begin position="24"/>
        <end position="392"/>
    </location>
</feature>
<dbReference type="InterPro" id="IPR000192">
    <property type="entry name" value="Aminotrans_V_dom"/>
</dbReference>
<evidence type="ECO:0000256" key="7">
    <source>
        <dbReference type="RuleBase" id="RU004504"/>
    </source>
</evidence>
<name>A0A0G1FCM1_9BACT</name>
<evidence type="ECO:0000256" key="4">
    <source>
        <dbReference type="ARBA" id="ARBA00022679"/>
    </source>
</evidence>
<dbReference type="EC" id="2.8.1.7" evidence="3"/>
<dbReference type="Gene3D" id="3.90.1150.10">
    <property type="entry name" value="Aspartate Aminotransferase, domain 1"/>
    <property type="match status" value="1"/>
</dbReference>